<dbReference type="AlphaFoldDB" id="A0A2H6KH07"/>
<comment type="caution">
    <text evidence="1">The sequence shown here is derived from an EMBL/GenBank/DDBJ whole genome shotgun (WGS) entry which is preliminary data.</text>
</comment>
<dbReference type="GeneID" id="39876037"/>
<dbReference type="VEuPathDB" id="PiroplasmaDB:BOVATA_037600"/>
<gene>
    <name evidence="1" type="ORF">BOVATA_037600</name>
</gene>
<keyword evidence="2" id="KW-1185">Reference proteome</keyword>
<sequence>MVYDLLTTAPRNLKDAIDWLMAIKGTDSIDALGAAVHKVLEEHPVGFKLLPSIGNMKYITKRFLEQDELKGQWFVKELLKRFNTRMAKDPKQLSKTLEYIRESDYQNIVQAKPIGPEDVTSNVRKIVDGCEKFLDDLKNPDKYISTYSSKATWDASCSKYPEGCAKVLVGIAPMLYAGLRYLRFASNAETGVWQIVNAKERLGNMLKVVGYKESECRAGMSGSDILQALSSVDDSLLYTIYDLAGFWAFY</sequence>
<dbReference type="EMBL" id="BDSA01000004">
    <property type="protein sequence ID" value="GBE62267.1"/>
    <property type="molecule type" value="Genomic_DNA"/>
</dbReference>
<protein>
    <submittedName>
        <fullName evidence="1">Uncharacterized protein</fullName>
    </submittedName>
</protein>
<evidence type="ECO:0000313" key="1">
    <source>
        <dbReference type="EMBL" id="GBE62267.1"/>
    </source>
</evidence>
<organism evidence="1 2">
    <name type="scientific">Babesia ovata</name>
    <dbReference type="NCBI Taxonomy" id="189622"/>
    <lineage>
        <taxon>Eukaryota</taxon>
        <taxon>Sar</taxon>
        <taxon>Alveolata</taxon>
        <taxon>Apicomplexa</taxon>
        <taxon>Aconoidasida</taxon>
        <taxon>Piroplasmida</taxon>
        <taxon>Babesiidae</taxon>
        <taxon>Babesia</taxon>
    </lineage>
</organism>
<proteinExistence type="predicted"/>
<reference evidence="1 2" key="1">
    <citation type="journal article" date="2017" name="BMC Genomics">
        <title>Whole-genome assembly of Babesia ovata and comparative genomics between closely related pathogens.</title>
        <authorList>
            <person name="Yamagishi J."/>
            <person name="Asada M."/>
            <person name="Hakimi H."/>
            <person name="Tanaka T.Q."/>
            <person name="Sugimoto C."/>
            <person name="Kawazu S."/>
        </authorList>
    </citation>
    <scope>NUCLEOTIDE SEQUENCE [LARGE SCALE GENOMIC DNA]</scope>
    <source>
        <strain evidence="1 2">Miyake</strain>
    </source>
</reference>
<dbReference type="Proteomes" id="UP000236319">
    <property type="component" value="Unassembled WGS sequence"/>
</dbReference>
<accession>A0A2H6KH07</accession>
<dbReference type="OrthoDB" id="10370765at2759"/>
<dbReference type="RefSeq" id="XP_028868510.1">
    <property type="nucleotide sequence ID" value="XM_029012677.1"/>
</dbReference>
<evidence type="ECO:0000313" key="2">
    <source>
        <dbReference type="Proteomes" id="UP000236319"/>
    </source>
</evidence>
<name>A0A2H6KH07_9APIC</name>